<evidence type="ECO:0000313" key="3">
    <source>
        <dbReference type="Proteomes" id="UP001500621"/>
    </source>
</evidence>
<dbReference type="RefSeq" id="WP_345262205.1">
    <property type="nucleotide sequence ID" value="NZ_BAABIM010000001.1"/>
</dbReference>
<dbReference type="Proteomes" id="UP001500621">
    <property type="component" value="Unassembled WGS sequence"/>
</dbReference>
<dbReference type="Pfam" id="PF24722">
    <property type="entry name" value="DUF7674"/>
    <property type="match status" value="1"/>
</dbReference>
<accession>A0ABP8VQX7</accession>
<organism evidence="2 3">
    <name type="scientific">Nocardioides nanhaiensis</name>
    <dbReference type="NCBI Taxonomy" id="1476871"/>
    <lineage>
        <taxon>Bacteria</taxon>
        <taxon>Bacillati</taxon>
        <taxon>Actinomycetota</taxon>
        <taxon>Actinomycetes</taxon>
        <taxon>Propionibacteriales</taxon>
        <taxon>Nocardioidaceae</taxon>
        <taxon>Nocardioides</taxon>
    </lineage>
</organism>
<comment type="caution">
    <text evidence="2">The sequence shown here is derived from an EMBL/GenBank/DDBJ whole genome shotgun (WGS) entry which is preliminary data.</text>
</comment>
<evidence type="ECO:0000259" key="1">
    <source>
        <dbReference type="Pfam" id="PF24722"/>
    </source>
</evidence>
<proteinExistence type="predicted"/>
<reference evidence="3" key="1">
    <citation type="journal article" date="2019" name="Int. J. Syst. Evol. Microbiol.">
        <title>The Global Catalogue of Microorganisms (GCM) 10K type strain sequencing project: providing services to taxonomists for standard genome sequencing and annotation.</title>
        <authorList>
            <consortium name="The Broad Institute Genomics Platform"/>
            <consortium name="The Broad Institute Genome Sequencing Center for Infectious Disease"/>
            <person name="Wu L."/>
            <person name="Ma J."/>
        </authorList>
    </citation>
    <scope>NUCLEOTIDE SEQUENCE [LARGE SCALE GENOMIC DNA]</scope>
    <source>
        <strain evidence="3">JCM 18127</strain>
    </source>
</reference>
<gene>
    <name evidence="2" type="ORF">GCM10023226_02260</name>
</gene>
<dbReference type="InterPro" id="IPR056091">
    <property type="entry name" value="DUF7674"/>
</dbReference>
<protein>
    <recommendedName>
        <fullName evidence="1">DUF7674 domain-containing protein</fullName>
    </recommendedName>
</protein>
<keyword evidence="3" id="KW-1185">Reference proteome</keyword>
<dbReference type="EMBL" id="BAABIM010000001">
    <property type="protein sequence ID" value="GAA4669464.1"/>
    <property type="molecule type" value="Genomic_DNA"/>
</dbReference>
<feature type="domain" description="DUF7674" evidence="1">
    <location>
        <begin position="9"/>
        <end position="127"/>
    </location>
</feature>
<evidence type="ECO:0000313" key="2">
    <source>
        <dbReference type="EMBL" id="GAA4669464.1"/>
    </source>
</evidence>
<name>A0ABP8VQX7_9ACTN</name>
<sequence>MITRDDVVPLLLAACPSFAAVWADLEHDPLVVEDDGTRLHYADAGRVADHLVGRFVAGDRVEVAAALAVVERMHLEGDAYVRELATIGYLEDLQDAARRHPACAPEQLEPLLGAESLRWWRGLDAFWSGQAPTVLAQDDEPGSQRQTRT</sequence>